<sequence>MNSEPSTVDLFSLRGRTALVTGARTGIGRGVALGLAAAGANLVLLGRNDDLDEVAGQATALGAEVTTLAVDLADPAAIEPALAPVLADHRIDVLVNNAGVIHRGDAAEVDLADWRRVLAVNLDSVFVLCQLVGRQMLDRGAGKIVTIASVLSFQGGVRVSGYTASKHAVAGLTKALTTEWAPHGIQVNAIAPGYIDTNNTAPLKGDPDREPGIRARIPAGRWGVPADLVGAAVFLCSAASDYVNGHVLVVDGGWLAR</sequence>
<dbReference type="OrthoDB" id="286404at2"/>
<proteinExistence type="inferred from homology"/>
<dbReference type="AlphaFoldDB" id="A0A5B2XEQ8"/>
<reference evidence="4 5" key="2">
    <citation type="submission" date="2019-09" db="EMBL/GenBank/DDBJ databases">
        <authorList>
            <person name="Jin C."/>
        </authorList>
    </citation>
    <scope>NUCLEOTIDE SEQUENCE [LARGE SCALE GENOMIC DNA]</scope>
    <source>
        <strain evidence="4 5">AN110305</strain>
    </source>
</reference>
<dbReference type="Pfam" id="PF13561">
    <property type="entry name" value="adh_short_C2"/>
    <property type="match status" value="1"/>
</dbReference>
<evidence type="ECO:0000313" key="4">
    <source>
        <dbReference type="EMBL" id="KAA2262288.1"/>
    </source>
</evidence>
<dbReference type="PANTHER" id="PTHR42760">
    <property type="entry name" value="SHORT-CHAIN DEHYDROGENASES/REDUCTASES FAMILY MEMBER"/>
    <property type="match status" value="1"/>
</dbReference>
<organism evidence="4 5">
    <name type="scientific">Solihabitans fulvus</name>
    <dbReference type="NCBI Taxonomy" id="1892852"/>
    <lineage>
        <taxon>Bacteria</taxon>
        <taxon>Bacillati</taxon>
        <taxon>Actinomycetota</taxon>
        <taxon>Actinomycetes</taxon>
        <taxon>Pseudonocardiales</taxon>
        <taxon>Pseudonocardiaceae</taxon>
        <taxon>Solihabitans</taxon>
    </lineage>
</organism>
<dbReference type="PRINTS" id="PR00081">
    <property type="entry name" value="GDHRDH"/>
</dbReference>
<dbReference type="PANTHER" id="PTHR42760:SF5">
    <property type="entry name" value="2-DEHYDRO-3-DEOXY-D-GLUCONATE 5-DEHYDROGENASE"/>
    <property type="match status" value="1"/>
</dbReference>
<dbReference type="Gene3D" id="3.40.50.720">
    <property type="entry name" value="NAD(P)-binding Rossmann-like Domain"/>
    <property type="match status" value="1"/>
</dbReference>
<dbReference type="Proteomes" id="UP000323454">
    <property type="component" value="Unassembled WGS sequence"/>
</dbReference>
<dbReference type="SUPFAM" id="SSF51735">
    <property type="entry name" value="NAD(P)-binding Rossmann-fold domains"/>
    <property type="match status" value="1"/>
</dbReference>
<gene>
    <name evidence="4" type="ORF">F0L68_13485</name>
</gene>
<dbReference type="SMART" id="SM00822">
    <property type="entry name" value="PKS_KR"/>
    <property type="match status" value="1"/>
</dbReference>
<dbReference type="InterPro" id="IPR002347">
    <property type="entry name" value="SDR_fam"/>
</dbReference>
<name>A0A5B2XEQ8_9PSEU</name>
<keyword evidence="5" id="KW-1185">Reference proteome</keyword>
<dbReference type="InterPro" id="IPR036291">
    <property type="entry name" value="NAD(P)-bd_dom_sf"/>
</dbReference>
<evidence type="ECO:0000313" key="5">
    <source>
        <dbReference type="Proteomes" id="UP000323454"/>
    </source>
</evidence>
<dbReference type="EMBL" id="VUOB01000022">
    <property type="protein sequence ID" value="KAA2262288.1"/>
    <property type="molecule type" value="Genomic_DNA"/>
</dbReference>
<accession>A0A5B2XEQ8</accession>
<protein>
    <submittedName>
        <fullName evidence="4">SDR family oxidoreductase</fullName>
    </submittedName>
</protein>
<evidence type="ECO:0000256" key="1">
    <source>
        <dbReference type="ARBA" id="ARBA00006484"/>
    </source>
</evidence>
<dbReference type="InterPro" id="IPR057326">
    <property type="entry name" value="KR_dom"/>
</dbReference>
<comment type="caution">
    <text evidence="4">The sequence shown here is derived from an EMBL/GenBank/DDBJ whole genome shotgun (WGS) entry which is preliminary data.</text>
</comment>
<comment type="similarity">
    <text evidence="1">Belongs to the short-chain dehydrogenases/reductases (SDR) family.</text>
</comment>
<evidence type="ECO:0000256" key="2">
    <source>
        <dbReference type="ARBA" id="ARBA00023002"/>
    </source>
</evidence>
<feature type="domain" description="Ketoreductase" evidence="3">
    <location>
        <begin position="16"/>
        <end position="216"/>
    </location>
</feature>
<evidence type="ECO:0000259" key="3">
    <source>
        <dbReference type="SMART" id="SM00822"/>
    </source>
</evidence>
<dbReference type="PRINTS" id="PR00080">
    <property type="entry name" value="SDRFAMILY"/>
</dbReference>
<reference evidence="4 5" key="1">
    <citation type="submission" date="2019-09" db="EMBL/GenBank/DDBJ databases">
        <title>Goodfellowia gen. nov., a new genus of the Pseudonocardineae related to Actinoalloteichus, containing Goodfellowia coeruleoviolacea gen. nov., comb. nov. gen. nov., comb. nov.</title>
        <authorList>
            <person name="Labeda D."/>
        </authorList>
    </citation>
    <scope>NUCLEOTIDE SEQUENCE [LARGE SCALE GENOMIC DNA]</scope>
    <source>
        <strain evidence="4 5">AN110305</strain>
    </source>
</reference>
<dbReference type="FunFam" id="3.40.50.720:FF:000084">
    <property type="entry name" value="Short-chain dehydrogenase reductase"/>
    <property type="match status" value="1"/>
</dbReference>
<dbReference type="GO" id="GO:0016616">
    <property type="term" value="F:oxidoreductase activity, acting on the CH-OH group of donors, NAD or NADP as acceptor"/>
    <property type="evidence" value="ECO:0007669"/>
    <property type="project" value="UniProtKB-ARBA"/>
</dbReference>
<dbReference type="RefSeq" id="WP_149849871.1">
    <property type="nucleotide sequence ID" value="NZ_VUOB01000022.1"/>
</dbReference>
<keyword evidence="2" id="KW-0560">Oxidoreductase</keyword>